<accession>A0ABQ9YRD3</accession>
<keyword evidence="2" id="KW-1185">Reference proteome</keyword>
<evidence type="ECO:0000313" key="1">
    <source>
        <dbReference type="EMBL" id="KAK4003055.1"/>
    </source>
</evidence>
<dbReference type="Proteomes" id="UP001234178">
    <property type="component" value="Unassembled WGS sequence"/>
</dbReference>
<reference evidence="1 2" key="1">
    <citation type="journal article" date="2023" name="Nucleic Acids Res.">
        <title>The hologenome of Daphnia magna reveals possible DNA methylation and microbiome-mediated evolution of the host genome.</title>
        <authorList>
            <person name="Chaturvedi A."/>
            <person name="Li X."/>
            <person name="Dhandapani V."/>
            <person name="Marshall H."/>
            <person name="Kissane S."/>
            <person name="Cuenca-Cambronero M."/>
            <person name="Asole G."/>
            <person name="Calvet F."/>
            <person name="Ruiz-Romero M."/>
            <person name="Marangio P."/>
            <person name="Guigo R."/>
            <person name="Rago D."/>
            <person name="Mirbahai L."/>
            <person name="Eastwood N."/>
            <person name="Colbourne J.K."/>
            <person name="Zhou J."/>
            <person name="Mallon E."/>
            <person name="Orsini L."/>
        </authorList>
    </citation>
    <scope>NUCLEOTIDE SEQUENCE [LARGE SCALE GENOMIC DNA]</scope>
    <source>
        <strain evidence="1">LRV0_1</strain>
    </source>
</reference>
<evidence type="ECO:0000313" key="2">
    <source>
        <dbReference type="Proteomes" id="UP001234178"/>
    </source>
</evidence>
<gene>
    <name evidence="1" type="ORF">OUZ56_004841</name>
</gene>
<dbReference type="EMBL" id="JAOYFB010000001">
    <property type="protein sequence ID" value="KAK4003055.1"/>
    <property type="molecule type" value="Genomic_DNA"/>
</dbReference>
<organism evidence="1 2">
    <name type="scientific">Daphnia magna</name>
    <dbReference type="NCBI Taxonomy" id="35525"/>
    <lineage>
        <taxon>Eukaryota</taxon>
        <taxon>Metazoa</taxon>
        <taxon>Ecdysozoa</taxon>
        <taxon>Arthropoda</taxon>
        <taxon>Crustacea</taxon>
        <taxon>Branchiopoda</taxon>
        <taxon>Diplostraca</taxon>
        <taxon>Cladocera</taxon>
        <taxon>Anomopoda</taxon>
        <taxon>Daphniidae</taxon>
        <taxon>Daphnia</taxon>
    </lineage>
</organism>
<comment type="caution">
    <text evidence="1">The sequence shown here is derived from an EMBL/GenBank/DDBJ whole genome shotgun (WGS) entry which is preliminary data.</text>
</comment>
<sequence>MGFNHPVMSMCGYPKKTETDRRTDTEKRQWTNFACSIPSYRVPASFARLPSRKLYAMQFLRGLVFYVLPIFFRLSARICPSPDCKRRAFIVIIANFNARRLRTSSPIAQRQSFTNLRDLRRLYWLYPAVWNNIRNSFYMCDIVRFIRRHLNIFGVRMKNWMFLSKEALNTGGMGANLLGSNHIVMKKEDINDCNV</sequence>
<name>A0ABQ9YRD3_9CRUS</name>
<protein>
    <submittedName>
        <fullName evidence="1">Uncharacterized protein</fullName>
    </submittedName>
</protein>
<proteinExistence type="predicted"/>